<gene>
    <name evidence="9" type="ORF">GT747_01030</name>
    <name evidence="10" type="ORF">SAMN05444424_2898</name>
</gene>
<feature type="transmembrane region" description="Helical" evidence="8">
    <location>
        <begin position="72"/>
        <end position="91"/>
    </location>
</feature>
<dbReference type="NCBIfam" id="TIGR01528">
    <property type="entry name" value="NMN_trans_PnuC"/>
    <property type="match status" value="1"/>
</dbReference>
<keyword evidence="7 8" id="KW-0472">Membrane</keyword>
<comment type="subcellular location">
    <subcellularLocation>
        <location evidence="1">Cell membrane</location>
        <topology evidence="1">Multi-pass membrane protein</topology>
    </subcellularLocation>
</comment>
<evidence type="ECO:0000256" key="3">
    <source>
        <dbReference type="ARBA" id="ARBA00022448"/>
    </source>
</evidence>
<dbReference type="Proteomes" id="UP000184089">
    <property type="component" value="Unassembled WGS sequence"/>
</dbReference>
<keyword evidence="4" id="KW-1003">Cell membrane</keyword>
<comment type="similarity">
    <text evidence="2">Belongs to the nicotinamide ribonucleoside (NR) uptake permease (TC 4.B.1) family.</text>
</comment>
<dbReference type="Pfam" id="PF04973">
    <property type="entry name" value="NMN_transporter"/>
    <property type="match status" value="1"/>
</dbReference>
<dbReference type="GO" id="GO:0005886">
    <property type="term" value="C:plasma membrane"/>
    <property type="evidence" value="ECO:0007669"/>
    <property type="project" value="UniProtKB-SubCell"/>
</dbReference>
<evidence type="ECO:0000256" key="2">
    <source>
        <dbReference type="ARBA" id="ARBA00006669"/>
    </source>
</evidence>
<evidence type="ECO:0000313" key="12">
    <source>
        <dbReference type="Proteomes" id="UP000474718"/>
    </source>
</evidence>
<organism evidence="10 11">
    <name type="scientific">Bittarella massiliensis</name>
    <name type="common">ex Durand et al. 2017</name>
    <dbReference type="NCBI Taxonomy" id="1720313"/>
    <lineage>
        <taxon>Bacteria</taxon>
        <taxon>Bacillati</taxon>
        <taxon>Bacillota</taxon>
        <taxon>Clostridia</taxon>
        <taxon>Eubacteriales</taxon>
        <taxon>Oscillospiraceae</taxon>
        <taxon>Bittarella (ex Durand et al. 2017)</taxon>
    </lineage>
</organism>
<evidence type="ECO:0000256" key="4">
    <source>
        <dbReference type="ARBA" id="ARBA00022475"/>
    </source>
</evidence>
<evidence type="ECO:0000256" key="6">
    <source>
        <dbReference type="ARBA" id="ARBA00022989"/>
    </source>
</evidence>
<proteinExistence type="inferred from homology"/>
<evidence type="ECO:0000256" key="1">
    <source>
        <dbReference type="ARBA" id="ARBA00004651"/>
    </source>
</evidence>
<reference evidence="10" key="1">
    <citation type="submission" date="2016-11" db="EMBL/GenBank/DDBJ databases">
        <authorList>
            <person name="Varghese N."/>
            <person name="Submissions S."/>
        </authorList>
    </citation>
    <scope>NUCLEOTIDE SEQUENCE</scope>
    <source>
        <strain evidence="10">DSM 4029</strain>
    </source>
</reference>
<reference evidence="9 12" key="3">
    <citation type="journal article" date="2019" name="Nat. Med.">
        <title>A library of human gut bacterial isolates paired with longitudinal multiomics data enables mechanistic microbiome research.</title>
        <authorList>
            <person name="Poyet M."/>
            <person name="Groussin M."/>
            <person name="Gibbons S.M."/>
            <person name="Avila-Pacheco J."/>
            <person name="Jiang X."/>
            <person name="Kearney S.M."/>
            <person name="Perrotta A.R."/>
            <person name="Berdy B."/>
            <person name="Zhao S."/>
            <person name="Lieberman T.D."/>
            <person name="Swanson P.K."/>
            <person name="Smith M."/>
            <person name="Roesemann S."/>
            <person name="Alexander J.E."/>
            <person name="Rich S.A."/>
            <person name="Livny J."/>
            <person name="Vlamakis H."/>
            <person name="Clish C."/>
            <person name="Bullock K."/>
            <person name="Deik A."/>
            <person name="Scott J."/>
            <person name="Pierce K.A."/>
            <person name="Xavier R.J."/>
            <person name="Alm E.J."/>
        </authorList>
    </citation>
    <scope>NUCLEOTIDE SEQUENCE [LARGE SCALE GENOMIC DNA]</scope>
    <source>
        <strain evidence="9 12">BIOML-A2</strain>
    </source>
</reference>
<feature type="transmembrane region" description="Helical" evidence="8">
    <location>
        <begin position="161"/>
        <end position="179"/>
    </location>
</feature>
<keyword evidence="3" id="KW-0813">Transport</keyword>
<keyword evidence="5 8" id="KW-0812">Transmembrane</keyword>
<dbReference type="InterPro" id="IPR006419">
    <property type="entry name" value="NMN_transpt_PnuC"/>
</dbReference>
<dbReference type="EMBL" id="FQVY01000006">
    <property type="protein sequence ID" value="SHG64122.1"/>
    <property type="molecule type" value="Genomic_DNA"/>
</dbReference>
<dbReference type="PANTHER" id="PTHR36122:SF2">
    <property type="entry name" value="NICOTINAMIDE RIBOSIDE TRANSPORTER PNUC"/>
    <property type="match status" value="1"/>
</dbReference>
<dbReference type="PANTHER" id="PTHR36122">
    <property type="entry name" value="NICOTINAMIDE RIBOSIDE TRANSPORTER PNUC"/>
    <property type="match status" value="1"/>
</dbReference>
<evidence type="ECO:0000313" key="10">
    <source>
        <dbReference type="EMBL" id="SHG64122.1"/>
    </source>
</evidence>
<dbReference type="Proteomes" id="UP000474718">
    <property type="component" value="Unassembled WGS sequence"/>
</dbReference>
<reference evidence="11" key="2">
    <citation type="submission" date="2016-11" db="EMBL/GenBank/DDBJ databases">
        <authorList>
            <person name="Jaros S."/>
            <person name="Januszkiewicz K."/>
            <person name="Wedrychowicz H."/>
        </authorList>
    </citation>
    <scope>NUCLEOTIDE SEQUENCE [LARGE SCALE GENOMIC DNA]</scope>
    <source>
        <strain evidence="11">DSM 4029</strain>
    </source>
</reference>
<evidence type="ECO:0000256" key="8">
    <source>
        <dbReference type="SAM" id="Phobius"/>
    </source>
</evidence>
<feature type="transmembrane region" description="Helical" evidence="8">
    <location>
        <begin position="137"/>
        <end position="155"/>
    </location>
</feature>
<evidence type="ECO:0000313" key="11">
    <source>
        <dbReference type="Proteomes" id="UP000184089"/>
    </source>
</evidence>
<keyword evidence="6 8" id="KW-1133">Transmembrane helix</keyword>
<evidence type="ECO:0000256" key="7">
    <source>
        <dbReference type="ARBA" id="ARBA00023136"/>
    </source>
</evidence>
<feature type="transmembrane region" description="Helical" evidence="8">
    <location>
        <begin position="211"/>
        <end position="231"/>
    </location>
</feature>
<comment type="caution">
    <text evidence="10">The sequence shown here is derived from an EMBL/GenBank/DDBJ whole genome shotgun (WGS) entry which is preliminary data.</text>
</comment>
<protein>
    <submittedName>
        <fullName evidence="10">Nicotinamide mononucleotide transporter PnuC</fullName>
    </submittedName>
    <submittedName>
        <fullName evidence="9">Nicotinamide riboside transporter PnuC</fullName>
    </submittedName>
</protein>
<feature type="transmembrane region" description="Helical" evidence="8">
    <location>
        <begin position="97"/>
        <end position="116"/>
    </location>
</feature>
<dbReference type="EMBL" id="WWVX01000001">
    <property type="protein sequence ID" value="MZL68357.1"/>
    <property type="molecule type" value="Genomic_DNA"/>
</dbReference>
<dbReference type="AlphaFoldDB" id="A0AAQ1MGF5"/>
<evidence type="ECO:0000313" key="9">
    <source>
        <dbReference type="EMBL" id="MZL68357.1"/>
    </source>
</evidence>
<evidence type="ECO:0000256" key="5">
    <source>
        <dbReference type="ARBA" id="ARBA00022692"/>
    </source>
</evidence>
<dbReference type="GO" id="GO:0034257">
    <property type="term" value="F:nicotinamide riboside transmembrane transporter activity"/>
    <property type="evidence" value="ECO:0007669"/>
    <property type="project" value="InterPro"/>
</dbReference>
<feature type="transmembrane region" description="Helical" evidence="8">
    <location>
        <begin position="186"/>
        <end position="205"/>
    </location>
</feature>
<name>A0AAQ1MGF5_9FIRM</name>
<keyword evidence="12" id="KW-1185">Reference proteome</keyword>
<accession>A0AAQ1MGF5</accession>
<sequence>MCERMLLFLEVLTVNRKALSNYFTRAERLLWCSSVLLITLSFCLFDRANYLTLVASIVGATSLVLNAKGNPIGQFLMVVFSLLYGVISLRFAYYGEMITYLGMTGPMALFALISWLKNPYGGNRAEVKVDRLKRGEGAVMLALTAAVTAVFFFVLRAFHTANLGVSTLSVATSFLAVYLTFRRNPYYALAYAANDLVLIALWGMASLTDPSYLSVVICFAMFLLNDLYGFVNWRRMQIRQSAAR</sequence>
<feature type="transmembrane region" description="Helical" evidence="8">
    <location>
        <begin position="48"/>
        <end position="65"/>
    </location>
</feature>